<evidence type="ECO:0000256" key="2">
    <source>
        <dbReference type="ARBA" id="ARBA00004123"/>
    </source>
</evidence>
<accession>K7G4U2</accession>
<feature type="domain" description="DDE Tnp4" evidence="8">
    <location>
        <begin position="40"/>
        <end position="201"/>
    </location>
</feature>
<dbReference type="PANTHER" id="PTHR22930:SF206">
    <property type="entry name" value="NUCLEASE HARBI1"/>
    <property type="match status" value="1"/>
</dbReference>
<dbReference type="HOGENOM" id="CLU_018552_5_1_1"/>
<dbReference type="GO" id="GO:0005634">
    <property type="term" value="C:nucleus"/>
    <property type="evidence" value="ECO:0007669"/>
    <property type="project" value="UniProtKB-SubCell"/>
</dbReference>
<evidence type="ECO:0000313" key="10">
    <source>
        <dbReference type="Proteomes" id="UP000007267"/>
    </source>
</evidence>
<evidence type="ECO:0000256" key="3">
    <source>
        <dbReference type="ARBA" id="ARBA00006958"/>
    </source>
</evidence>
<keyword evidence="5" id="KW-0479">Metal-binding</keyword>
<dbReference type="PANTHER" id="PTHR22930">
    <property type="match status" value="1"/>
</dbReference>
<sequence>MQVVRAINDVLFQRVICLRDVDATLAGFTALGFPNCGGALDAAHIPIRAPEHRAAHFINRKGYFSIILQALVDHHGRFLDIYAGWSGRAHDTHILRNSSLLERLEASTYFPQRGFTVGDVPMPMYIVGDVAYPLLPWLMRPYTGRLDHNQAWFNDRLNRAHNQVECTFGPLKAQFRCLLTRLEMGEQNVPEVVAMCCVLHNLVEQRGEAFLPAWMAGEDQAFEQPRTAAIRQAHHDGVRIQEALTEMVSQAP</sequence>
<dbReference type="Proteomes" id="UP000007267">
    <property type="component" value="Unassembled WGS sequence"/>
</dbReference>
<dbReference type="GeneTree" id="ENSGT00940000163250"/>
<evidence type="ECO:0000256" key="6">
    <source>
        <dbReference type="ARBA" id="ARBA00022801"/>
    </source>
</evidence>
<reference evidence="9" key="3">
    <citation type="submission" date="2025-08" db="UniProtKB">
        <authorList>
            <consortium name="Ensembl"/>
        </authorList>
    </citation>
    <scope>IDENTIFICATION</scope>
</reference>
<evidence type="ECO:0000256" key="4">
    <source>
        <dbReference type="ARBA" id="ARBA00022722"/>
    </source>
</evidence>
<evidence type="ECO:0000259" key="8">
    <source>
        <dbReference type="Pfam" id="PF13359"/>
    </source>
</evidence>
<evidence type="ECO:0000313" key="9">
    <source>
        <dbReference type="Ensembl" id="ENSPSIP00000015303.1"/>
    </source>
</evidence>
<dbReference type="InterPro" id="IPR027806">
    <property type="entry name" value="HARBI1_dom"/>
</dbReference>
<reference evidence="10" key="2">
    <citation type="journal article" date="2013" name="Nat. Genet.">
        <title>The draft genomes of soft-shell turtle and green sea turtle yield insights into the development and evolution of the turtle-specific body plan.</title>
        <authorList>
            <person name="Wang Z."/>
            <person name="Pascual-Anaya J."/>
            <person name="Zadissa A."/>
            <person name="Li W."/>
            <person name="Niimura Y."/>
            <person name="Huang Z."/>
            <person name="Li C."/>
            <person name="White S."/>
            <person name="Xiong Z."/>
            <person name="Fang D."/>
            <person name="Wang B."/>
            <person name="Ming Y."/>
            <person name="Chen Y."/>
            <person name="Zheng Y."/>
            <person name="Kuraku S."/>
            <person name="Pignatelli M."/>
            <person name="Herrero J."/>
            <person name="Beal K."/>
            <person name="Nozawa M."/>
            <person name="Li Q."/>
            <person name="Wang J."/>
            <person name="Zhang H."/>
            <person name="Yu L."/>
            <person name="Shigenobu S."/>
            <person name="Wang J."/>
            <person name="Liu J."/>
            <person name="Flicek P."/>
            <person name="Searle S."/>
            <person name="Wang J."/>
            <person name="Kuratani S."/>
            <person name="Yin Y."/>
            <person name="Aken B."/>
            <person name="Zhang G."/>
            <person name="Irie N."/>
        </authorList>
    </citation>
    <scope>NUCLEOTIDE SEQUENCE [LARGE SCALE GENOMIC DNA]</scope>
    <source>
        <strain evidence="10">Daiwa-1</strain>
    </source>
</reference>
<dbReference type="EMBL" id="AGCU01172648">
    <property type="status" value="NOT_ANNOTATED_CDS"/>
    <property type="molecule type" value="Genomic_DNA"/>
</dbReference>
<comment type="subcellular location">
    <subcellularLocation>
        <location evidence="2">Nucleus</location>
    </subcellularLocation>
</comment>
<evidence type="ECO:0000256" key="7">
    <source>
        <dbReference type="ARBA" id="ARBA00023242"/>
    </source>
</evidence>
<proteinExistence type="inferred from homology"/>
<comment type="cofactor">
    <cofactor evidence="1">
        <name>a divalent metal cation</name>
        <dbReference type="ChEBI" id="CHEBI:60240"/>
    </cofactor>
</comment>
<comment type="similarity">
    <text evidence="3">Belongs to the HARBI1 family.</text>
</comment>
<keyword evidence="7" id="KW-0539">Nucleus</keyword>
<dbReference type="eggNOG" id="KOG4585">
    <property type="taxonomic scope" value="Eukaryota"/>
</dbReference>
<name>K7G4U2_PELSI</name>
<dbReference type="Ensembl" id="ENSPSIT00000015374.1">
    <property type="protein sequence ID" value="ENSPSIP00000015303.1"/>
    <property type="gene ID" value="ENSPSIG00000013698.1"/>
</dbReference>
<reference evidence="9" key="4">
    <citation type="submission" date="2025-09" db="UniProtKB">
        <authorList>
            <consortium name="Ensembl"/>
        </authorList>
    </citation>
    <scope>IDENTIFICATION</scope>
</reference>
<reference evidence="10" key="1">
    <citation type="submission" date="2011-10" db="EMBL/GenBank/DDBJ databases">
        <authorList>
            <consortium name="Soft-shell Turtle Genome Consortium"/>
        </authorList>
    </citation>
    <scope>NUCLEOTIDE SEQUENCE [LARGE SCALE GENOMIC DNA]</scope>
    <source>
        <strain evidence="10">Daiwa-1</strain>
    </source>
</reference>
<dbReference type="OMA" id="WINEADM"/>
<dbReference type="InterPro" id="IPR045249">
    <property type="entry name" value="HARBI1-like"/>
</dbReference>
<dbReference type="AlphaFoldDB" id="K7G4U2"/>
<dbReference type="Pfam" id="PF13359">
    <property type="entry name" value="DDE_Tnp_4"/>
    <property type="match status" value="1"/>
</dbReference>
<protein>
    <recommendedName>
        <fullName evidence="8">DDE Tnp4 domain-containing protein</fullName>
    </recommendedName>
</protein>
<dbReference type="GO" id="GO:0016787">
    <property type="term" value="F:hydrolase activity"/>
    <property type="evidence" value="ECO:0007669"/>
    <property type="project" value="UniProtKB-KW"/>
</dbReference>
<keyword evidence="6" id="KW-0378">Hydrolase</keyword>
<dbReference type="GO" id="GO:0004518">
    <property type="term" value="F:nuclease activity"/>
    <property type="evidence" value="ECO:0007669"/>
    <property type="project" value="UniProtKB-KW"/>
</dbReference>
<organism evidence="9 10">
    <name type="scientific">Pelodiscus sinensis</name>
    <name type="common">Chinese softshell turtle</name>
    <name type="synonym">Trionyx sinensis</name>
    <dbReference type="NCBI Taxonomy" id="13735"/>
    <lineage>
        <taxon>Eukaryota</taxon>
        <taxon>Metazoa</taxon>
        <taxon>Chordata</taxon>
        <taxon>Craniata</taxon>
        <taxon>Vertebrata</taxon>
        <taxon>Euteleostomi</taxon>
        <taxon>Archelosauria</taxon>
        <taxon>Testudinata</taxon>
        <taxon>Testudines</taxon>
        <taxon>Cryptodira</taxon>
        <taxon>Trionychia</taxon>
        <taxon>Trionychidae</taxon>
        <taxon>Pelodiscus</taxon>
    </lineage>
</organism>
<keyword evidence="4" id="KW-0540">Nuclease</keyword>
<evidence type="ECO:0000256" key="5">
    <source>
        <dbReference type="ARBA" id="ARBA00022723"/>
    </source>
</evidence>
<keyword evidence="10" id="KW-1185">Reference proteome</keyword>
<dbReference type="GO" id="GO:0046872">
    <property type="term" value="F:metal ion binding"/>
    <property type="evidence" value="ECO:0007669"/>
    <property type="project" value="UniProtKB-KW"/>
</dbReference>
<evidence type="ECO:0000256" key="1">
    <source>
        <dbReference type="ARBA" id="ARBA00001968"/>
    </source>
</evidence>